<dbReference type="InterPro" id="IPR011701">
    <property type="entry name" value="MFS"/>
</dbReference>
<feature type="transmembrane region" description="Helical" evidence="7">
    <location>
        <begin position="268"/>
        <end position="287"/>
    </location>
</feature>
<dbReference type="CDD" id="cd17321">
    <property type="entry name" value="MFS_MMR_MDR_like"/>
    <property type="match status" value="1"/>
</dbReference>
<dbReference type="AlphaFoldDB" id="A0A3A4AF16"/>
<evidence type="ECO:0000256" key="3">
    <source>
        <dbReference type="ARBA" id="ARBA00022475"/>
    </source>
</evidence>
<dbReference type="OrthoDB" id="7375466at2"/>
<dbReference type="InterPro" id="IPR005829">
    <property type="entry name" value="Sugar_transporter_CS"/>
</dbReference>
<dbReference type="PROSITE" id="PS00216">
    <property type="entry name" value="SUGAR_TRANSPORT_1"/>
    <property type="match status" value="1"/>
</dbReference>
<proteinExistence type="predicted"/>
<organism evidence="9 10">
    <name type="scientific">Bailinhaonella thermotolerans</name>
    <dbReference type="NCBI Taxonomy" id="1070861"/>
    <lineage>
        <taxon>Bacteria</taxon>
        <taxon>Bacillati</taxon>
        <taxon>Actinomycetota</taxon>
        <taxon>Actinomycetes</taxon>
        <taxon>Streptosporangiales</taxon>
        <taxon>Streptosporangiaceae</taxon>
        <taxon>Bailinhaonella</taxon>
    </lineage>
</organism>
<evidence type="ECO:0000259" key="8">
    <source>
        <dbReference type="PROSITE" id="PS50850"/>
    </source>
</evidence>
<dbReference type="Pfam" id="PF07690">
    <property type="entry name" value="MFS_1"/>
    <property type="match status" value="1"/>
</dbReference>
<evidence type="ECO:0000313" key="10">
    <source>
        <dbReference type="Proteomes" id="UP000265768"/>
    </source>
</evidence>
<dbReference type="EMBL" id="QZEY01000011">
    <property type="protein sequence ID" value="RJL27091.1"/>
    <property type="molecule type" value="Genomic_DNA"/>
</dbReference>
<evidence type="ECO:0000256" key="1">
    <source>
        <dbReference type="ARBA" id="ARBA00004651"/>
    </source>
</evidence>
<dbReference type="PANTHER" id="PTHR42718:SF46">
    <property type="entry name" value="BLR6921 PROTEIN"/>
    <property type="match status" value="1"/>
</dbReference>
<feature type="transmembrane region" description="Helical" evidence="7">
    <location>
        <begin position="165"/>
        <end position="186"/>
    </location>
</feature>
<dbReference type="InterPro" id="IPR036259">
    <property type="entry name" value="MFS_trans_sf"/>
</dbReference>
<evidence type="ECO:0000256" key="4">
    <source>
        <dbReference type="ARBA" id="ARBA00022692"/>
    </source>
</evidence>
<comment type="subcellular location">
    <subcellularLocation>
        <location evidence="1">Cell membrane</location>
        <topology evidence="1">Multi-pass membrane protein</topology>
    </subcellularLocation>
</comment>
<evidence type="ECO:0000256" key="6">
    <source>
        <dbReference type="ARBA" id="ARBA00023136"/>
    </source>
</evidence>
<reference evidence="9 10" key="1">
    <citation type="submission" date="2018-09" db="EMBL/GenBank/DDBJ databases">
        <title>YIM 75507 draft genome.</title>
        <authorList>
            <person name="Tang S."/>
            <person name="Feng Y."/>
        </authorList>
    </citation>
    <scope>NUCLEOTIDE SEQUENCE [LARGE SCALE GENOMIC DNA]</scope>
    <source>
        <strain evidence="9 10">YIM 75507</strain>
    </source>
</reference>
<dbReference type="Gene3D" id="1.20.1720.10">
    <property type="entry name" value="Multidrug resistance protein D"/>
    <property type="match status" value="1"/>
</dbReference>
<evidence type="ECO:0000256" key="2">
    <source>
        <dbReference type="ARBA" id="ARBA00022448"/>
    </source>
</evidence>
<keyword evidence="10" id="KW-1185">Reference proteome</keyword>
<dbReference type="Proteomes" id="UP000265768">
    <property type="component" value="Unassembled WGS sequence"/>
</dbReference>
<feature type="transmembrane region" description="Helical" evidence="7">
    <location>
        <begin position="103"/>
        <end position="126"/>
    </location>
</feature>
<feature type="transmembrane region" description="Helical" evidence="7">
    <location>
        <begin position="430"/>
        <end position="451"/>
    </location>
</feature>
<feature type="transmembrane region" description="Helical" evidence="7">
    <location>
        <begin position="224"/>
        <end position="247"/>
    </location>
</feature>
<feature type="transmembrane region" description="Helical" evidence="7">
    <location>
        <begin position="198"/>
        <end position="218"/>
    </location>
</feature>
<dbReference type="RefSeq" id="WP_119928991.1">
    <property type="nucleotide sequence ID" value="NZ_QZEY01000011.1"/>
</dbReference>
<dbReference type="GO" id="GO:0005886">
    <property type="term" value="C:plasma membrane"/>
    <property type="evidence" value="ECO:0007669"/>
    <property type="project" value="UniProtKB-SubCell"/>
</dbReference>
<gene>
    <name evidence="9" type="ORF">D5H75_25045</name>
</gene>
<keyword evidence="4 7" id="KW-0812">Transmembrane</keyword>
<dbReference type="Gene3D" id="1.20.1250.20">
    <property type="entry name" value="MFS general substrate transporter like domains"/>
    <property type="match status" value="1"/>
</dbReference>
<feature type="transmembrane region" description="Helical" evidence="7">
    <location>
        <begin position="404"/>
        <end position="424"/>
    </location>
</feature>
<sequence length="471" mass="46879">MPRSRRPHAGPVLALLAFAQFISAIDYNIVYVALPAIGRELGFTPQTLQWVVSAYAVAFGGFLLLGGRAADILGRRRVFALALALYGVASLAGGLAASPGPMVAARAVQGLGGALLLPATLSLINTMFAEGPARSRALAVWGGAGGAGLALGSLLGGVLTSAFGWASVFFVNVPLALAAVVAAFALLPADARAARGRFDLPGALTATLGSTSLVFALVQGPEAGWASGLIAGAFLAGIAFLGLFVLVEARSAEPLMPLALFANRSLTAAMAITFIFMGTFGAQYYILTVHLQELKGYGALATGLAFLPGGLIGLVGTKVSERLLIRWGTRATLLTGMTLGAAGMAVFALGVSPQAGYASLLPGLLMIGLGQGIGWTAMFVAASTGVAPERQGIASAMASTTQQIGSAVGLAVLVAVINGGAAGAPSAGGLRLAGLIAAALTLAGAAVALTLRGPRPAPAVPGDLAAAGARD</sequence>
<dbReference type="SUPFAM" id="SSF103473">
    <property type="entry name" value="MFS general substrate transporter"/>
    <property type="match status" value="1"/>
</dbReference>
<keyword evidence="5 7" id="KW-1133">Transmembrane helix</keyword>
<feature type="transmembrane region" description="Helical" evidence="7">
    <location>
        <begin position="299"/>
        <end position="319"/>
    </location>
</feature>
<keyword evidence="2" id="KW-0813">Transport</keyword>
<evidence type="ECO:0000256" key="5">
    <source>
        <dbReference type="ARBA" id="ARBA00022989"/>
    </source>
</evidence>
<keyword evidence="3" id="KW-1003">Cell membrane</keyword>
<comment type="caution">
    <text evidence="9">The sequence shown here is derived from an EMBL/GenBank/DDBJ whole genome shotgun (WGS) entry which is preliminary data.</text>
</comment>
<feature type="transmembrane region" description="Helical" evidence="7">
    <location>
        <begin position="48"/>
        <end position="66"/>
    </location>
</feature>
<feature type="transmembrane region" description="Helical" evidence="7">
    <location>
        <begin position="138"/>
        <end position="159"/>
    </location>
</feature>
<evidence type="ECO:0000313" key="9">
    <source>
        <dbReference type="EMBL" id="RJL27091.1"/>
    </source>
</evidence>
<feature type="domain" description="Major facilitator superfamily (MFS) profile" evidence="8">
    <location>
        <begin position="12"/>
        <end position="456"/>
    </location>
</feature>
<evidence type="ECO:0000256" key="7">
    <source>
        <dbReference type="SAM" id="Phobius"/>
    </source>
</evidence>
<accession>A0A3A4AF16</accession>
<protein>
    <submittedName>
        <fullName evidence="9">MFS transporter</fullName>
    </submittedName>
</protein>
<dbReference type="PANTHER" id="PTHR42718">
    <property type="entry name" value="MAJOR FACILITATOR SUPERFAMILY MULTIDRUG TRANSPORTER MFSC"/>
    <property type="match status" value="1"/>
</dbReference>
<dbReference type="PROSITE" id="PS50850">
    <property type="entry name" value="MFS"/>
    <property type="match status" value="1"/>
</dbReference>
<keyword evidence="6 7" id="KW-0472">Membrane</keyword>
<name>A0A3A4AF16_9ACTN</name>
<dbReference type="InterPro" id="IPR020846">
    <property type="entry name" value="MFS_dom"/>
</dbReference>
<feature type="transmembrane region" description="Helical" evidence="7">
    <location>
        <begin position="78"/>
        <end position="97"/>
    </location>
</feature>
<feature type="transmembrane region" description="Helical" evidence="7">
    <location>
        <begin position="363"/>
        <end position="383"/>
    </location>
</feature>
<dbReference type="GO" id="GO:0022857">
    <property type="term" value="F:transmembrane transporter activity"/>
    <property type="evidence" value="ECO:0007669"/>
    <property type="project" value="InterPro"/>
</dbReference>
<feature type="transmembrane region" description="Helical" evidence="7">
    <location>
        <begin position="331"/>
        <end position="351"/>
    </location>
</feature>